<keyword evidence="2" id="KW-0472">Membrane</keyword>
<keyword evidence="2" id="KW-1133">Transmembrane helix</keyword>
<dbReference type="PANTHER" id="PTHR42028">
    <property type="entry name" value="CHROMOSOME 1, WHOLE GENOME SHOTGUN SEQUENCE"/>
    <property type="match status" value="1"/>
</dbReference>
<keyword evidence="5" id="KW-1185">Reference proteome</keyword>
<dbReference type="STRING" id="71717.A0A4Y7TBW9"/>
<dbReference type="Pfam" id="PF23585">
    <property type="entry name" value="DUF7137"/>
    <property type="match status" value="1"/>
</dbReference>
<dbReference type="PANTHER" id="PTHR42028:SF1">
    <property type="entry name" value="YALI0E30657P"/>
    <property type="match status" value="1"/>
</dbReference>
<gene>
    <name evidence="4" type="ORF">FA13DRAFT_1814160</name>
</gene>
<evidence type="ECO:0000313" key="5">
    <source>
        <dbReference type="Proteomes" id="UP000298030"/>
    </source>
</evidence>
<evidence type="ECO:0000256" key="1">
    <source>
        <dbReference type="SAM" id="MobiDB-lite"/>
    </source>
</evidence>
<evidence type="ECO:0000313" key="4">
    <source>
        <dbReference type="EMBL" id="TEB31069.1"/>
    </source>
</evidence>
<evidence type="ECO:0000259" key="3">
    <source>
        <dbReference type="Pfam" id="PF23585"/>
    </source>
</evidence>
<name>A0A4Y7TBW9_COPMI</name>
<comment type="caution">
    <text evidence="4">The sequence shown here is derived from an EMBL/GenBank/DDBJ whole genome shotgun (WGS) entry which is preliminary data.</text>
</comment>
<dbReference type="Proteomes" id="UP000298030">
    <property type="component" value="Unassembled WGS sequence"/>
</dbReference>
<feature type="compositionally biased region" description="Polar residues" evidence="1">
    <location>
        <begin position="145"/>
        <end position="166"/>
    </location>
</feature>
<feature type="region of interest" description="Disordered" evidence="1">
    <location>
        <begin position="1"/>
        <end position="74"/>
    </location>
</feature>
<dbReference type="EMBL" id="QPFP01000020">
    <property type="protein sequence ID" value="TEB31069.1"/>
    <property type="molecule type" value="Genomic_DNA"/>
</dbReference>
<proteinExistence type="predicted"/>
<dbReference type="AlphaFoldDB" id="A0A4Y7TBW9"/>
<keyword evidence="2" id="KW-0812">Transmembrane</keyword>
<feature type="region of interest" description="Disordered" evidence="1">
    <location>
        <begin position="140"/>
        <end position="172"/>
    </location>
</feature>
<feature type="compositionally biased region" description="Low complexity" evidence="1">
    <location>
        <begin position="58"/>
        <end position="74"/>
    </location>
</feature>
<organism evidence="4 5">
    <name type="scientific">Coprinellus micaceus</name>
    <name type="common">Glistening ink-cap mushroom</name>
    <name type="synonym">Coprinus micaceus</name>
    <dbReference type="NCBI Taxonomy" id="71717"/>
    <lineage>
        <taxon>Eukaryota</taxon>
        <taxon>Fungi</taxon>
        <taxon>Dikarya</taxon>
        <taxon>Basidiomycota</taxon>
        <taxon>Agaricomycotina</taxon>
        <taxon>Agaricomycetes</taxon>
        <taxon>Agaricomycetidae</taxon>
        <taxon>Agaricales</taxon>
        <taxon>Agaricineae</taxon>
        <taxon>Psathyrellaceae</taxon>
        <taxon>Coprinellus</taxon>
    </lineage>
</organism>
<evidence type="ECO:0000256" key="2">
    <source>
        <dbReference type="SAM" id="Phobius"/>
    </source>
</evidence>
<dbReference type="OrthoDB" id="2435509at2759"/>
<protein>
    <recommendedName>
        <fullName evidence="3">DUF7137 domain-containing protein</fullName>
    </recommendedName>
</protein>
<reference evidence="4 5" key="1">
    <citation type="journal article" date="2019" name="Nat. Ecol. Evol.">
        <title>Megaphylogeny resolves global patterns of mushroom evolution.</title>
        <authorList>
            <person name="Varga T."/>
            <person name="Krizsan K."/>
            <person name="Foldi C."/>
            <person name="Dima B."/>
            <person name="Sanchez-Garcia M."/>
            <person name="Sanchez-Ramirez S."/>
            <person name="Szollosi G.J."/>
            <person name="Szarkandi J.G."/>
            <person name="Papp V."/>
            <person name="Albert L."/>
            <person name="Andreopoulos W."/>
            <person name="Angelini C."/>
            <person name="Antonin V."/>
            <person name="Barry K.W."/>
            <person name="Bougher N.L."/>
            <person name="Buchanan P."/>
            <person name="Buyck B."/>
            <person name="Bense V."/>
            <person name="Catcheside P."/>
            <person name="Chovatia M."/>
            <person name="Cooper J."/>
            <person name="Damon W."/>
            <person name="Desjardin D."/>
            <person name="Finy P."/>
            <person name="Geml J."/>
            <person name="Haridas S."/>
            <person name="Hughes K."/>
            <person name="Justo A."/>
            <person name="Karasinski D."/>
            <person name="Kautmanova I."/>
            <person name="Kiss B."/>
            <person name="Kocsube S."/>
            <person name="Kotiranta H."/>
            <person name="LaButti K.M."/>
            <person name="Lechner B.E."/>
            <person name="Liimatainen K."/>
            <person name="Lipzen A."/>
            <person name="Lukacs Z."/>
            <person name="Mihaltcheva S."/>
            <person name="Morgado L.N."/>
            <person name="Niskanen T."/>
            <person name="Noordeloos M.E."/>
            <person name="Ohm R.A."/>
            <person name="Ortiz-Santana B."/>
            <person name="Ovrebo C."/>
            <person name="Racz N."/>
            <person name="Riley R."/>
            <person name="Savchenko A."/>
            <person name="Shiryaev A."/>
            <person name="Soop K."/>
            <person name="Spirin V."/>
            <person name="Szebenyi C."/>
            <person name="Tomsovsky M."/>
            <person name="Tulloss R.E."/>
            <person name="Uehling J."/>
            <person name="Grigoriev I.V."/>
            <person name="Vagvolgyi C."/>
            <person name="Papp T."/>
            <person name="Martin F.M."/>
            <person name="Miettinen O."/>
            <person name="Hibbett D.S."/>
            <person name="Nagy L.G."/>
        </authorList>
    </citation>
    <scope>NUCLEOTIDE SEQUENCE [LARGE SCALE GENOMIC DNA]</scope>
    <source>
        <strain evidence="4 5">FP101781</strain>
    </source>
</reference>
<feature type="compositionally biased region" description="Low complexity" evidence="1">
    <location>
        <begin position="12"/>
        <end position="40"/>
    </location>
</feature>
<feature type="transmembrane region" description="Helical" evidence="2">
    <location>
        <begin position="266"/>
        <end position="286"/>
    </location>
</feature>
<feature type="domain" description="DUF7137" evidence="3">
    <location>
        <begin position="163"/>
        <end position="249"/>
    </location>
</feature>
<sequence>MATQQTANAGSPAAPQVAQNGPAPVVPNAAQNQQQPGQAADPVPQATTTGQNPPTYNPSPTSLSTSTSTGPTQTHFTIPITAAAGEIIITQPASALGGSTPLFKLAPTGNPANASANWVVFGWNITNVYESVLPTSFDAEGGPTASASGDGTNASNDDGNDPTNTYLLPDQDGKIPATQSAVTWDVVQYVAQHPSIPVPEGVCTLQIADDRGFGAARRAGYLSPNEAAVTFAFYTGEAYVPIASGGLNCPLCKPNSIMKAYEAHPVAISLWVTLIICILSGMRVLFRGTAMAHAKSRSRSIRVVRNSPANEKTEEVSIVSEELVRRVRR</sequence>
<dbReference type="InterPro" id="IPR055561">
    <property type="entry name" value="DUF7137"/>
</dbReference>
<accession>A0A4Y7TBW9</accession>